<keyword evidence="3" id="KW-1185">Reference proteome</keyword>
<dbReference type="Proteomes" id="UP001164743">
    <property type="component" value="Chromosome 1A"/>
</dbReference>
<accession>A0ABY7C817</accession>
<protein>
    <recommendedName>
        <fullName evidence="4">No apical meristem-associated C-terminal domain-containing protein</fullName>
    </recommendedName>
</protein>
<feature type="region of interest" description="Disordered" evidence="1">
    <location>
        <begin position="66"/>
        <end position="87"/>
    </location>
</feature>
<feature type="compositionally biased region" description="Polar residues" evidence="1">
    <location>
        <begin position="266"/>
        <end position="281"/>
    </location>
</feature>
<reference evidence="2" key="1">
    <citation type="submission" date="2022-10" db="EMBL/GenBank/DDBJ databases">
        <title>Puccinia triticina Genome sequencing and assembly.</title>
        <authorList>
            <person name="Li C."/>
        </authorList>
    </citation>
    <scope>NUCLEOTIDE SEQUENCE</scope>
    <source>
        <strain evidence="2">Pt15</strain>
    </source>
</reference>
<feature type="compositionally biased region" description="Polar residues" evidence="1">
    <location>
        <begin position="216"/>
        <end position="229"/>
    </location>
</feature>
<proteinExistence type="predicted"/>
<evidence type="ECO:0008006" key="4">
    <source>
        <dbReference type="Google" id="ProtNLM"/>
    </source>
</evidence>
<organism evidence="2 3">
    <name type="scientific">Puccinia triticina</name>
    <dbReference type="NCBI Taxonomy" id="208348"/>
    <lineage>
        <taxon>Eukaryota</taxon>
        <taxon>Fungi</taxon>
        <taxon>Dikarya</taxon>
        <taxon>Basidiomycota</taxon>
        <taxon>Pucciniomycotina</taxon>
        <taxon>Pucciniomycetes</taxon>
        <taxon>Pucciniales</taxon>
        <taxon>Pucciniaceae</taxon>
        <taxon>Puccinia</taxon>
    </lineage>
</organism>
<evidence type="ECO:0000313" key="3">
    <source>
        <dbReference type="Proteomes" id="UP001164743"/>
    </source>
</evidence>
<dbReference type="GeneID" id="77806183"/>
<dbReference type="PANTHER" id="PTHR33324">
    <property type="entry name" value="EXPRESSED PROTEIN"/>
    <property type="match status" value="1"/>
</dbReference>
<gene>
    <name evidence="2" type="ORF">PtA15_1A278</name>
</gene>
<feature type="region of interest" description="Disordered" evidence="1">
    <location>
        <begin position="187"/>
        <end position="281"/>
    </location>
</feature>
<evidence type="ECO:0000313" key="2">
    <source>
        <dbReference type="EMBL" id="WAQ80940.1"/>
    </source>
</evidence>
<evidence type="ECO:0000256" key="1">
    <source>
        <dbReference type="SAM" id="MobiDB-lite"/>
    </source>
</evidence>
<dbReference type="EMBL" id="CP110421">
    <property type="protein sequence ID" value="WAQ80940.1"/>
    <property type="molecule type" value="Genomic_DNA"/>
</dbReference>
<name>A0ABY7C817_9BASI</name>
<sequence>MRHSSTNPDSFDPLNCDPDPWKNHKRWPPTPRCVPFLVKPNHSSSPPRLLFSSWISCTLFPFNMPPQEPNSAPSKTKKKPIPWDRDGVDGGKSSIEIVFEWLSTGNNYERWRGDKEKGVCQKIADLQTSYNTAKDFLKNTGKGIMENDTINGVRTVQDRIHELCRYWDILDPIMGARSVTEPLHIRLSVGGDQPGHRDSPEPNNKPTPAEPITPLIQGTNGSKSTSSDGSDLPEVSALMPQRQPLPSAAAPVAQKTKQVKRKTVAKQPTTRSSTQASRNRQNNTEELYMRSIFSKRQAEITRARAKASKVKVAYMKELREQGLGFDKIEARTIIEFPHVADMKDGDDNFADDSDESL</sequence>
<dbReference type="RefSeq" id="XP_053016495.1">
    <property type="nucleotide sequence ID" value="XM_053165288.1"/>
</dbReference>
<dbReference type="PANTHER" id="PTHR33324:SF2">
    <property type="entry name" value="MYB_SANT-LIKE DNA-BINDING DOMAIN-CONTAINING PROTEIN"/>
    <property type="match status" value="1"/>
</dbReference>